<protein>
    <submittedName>
        <fullName evidence="6">LysR family transcriptional regulator</fullName>
    </submittedName>
</protein>
<proteinExistence type="inferred from homology"/>
<dbReference type="Pfam" id="PF03466">
    <property type="entry name" value="LysR_substrate"/>
    <property type="match status" value="1"/>
</dbReference>
<keyword evidence="3" id="KW-0238">DNA-binding</keyword>
<dbReference type="InterPro" id="IPR005119">
    <property type="entry name" value="LysR_subst-bd"/>
</dbReference>
<keyword evidence="2" id="KW-0805">Transcription regulation</keyword>
<comment type="similarity">
    <text evidence="1">Belongs to the LysR transcriptional regulatory family.</text>
</comment>
<dbReference type="Gene3D" id="1.10.10.10">
    <property type="entry name" value="Winged helix-like DNA-binding domain superfamily/Winged helix DNA-binding domain"/>
    <property type="match status" value="1"/>
</dbReference>
<dbReference type="AlphaFoldDB" id="A0A9X9WTJ3"/>
<evidence type="ECO:0000256" key="4">
    <source>
        <dbReference type="ARBA" id="ARBA00023163"/>
    </source>
</evidence>
<dbReference type="GO" id="GO:0003700">
    <property type="term" value="F:DNA-binding transcription factor activity"/>
    <property type="evidence" value="ECO:0007669"/>
    <property type="project" value="InterPro"/>
</dbReference>
<dbReference type="GO" id="GO:0000976">
    <property type="term" value="F:transcription cis-regulatory region binding"/>
    <property type="evidence" value="ECO:0007669"/>
    <property type="project" value="TreeGrafter"/>
</dbReference>
<sequence>MMNDRALRYFLAVVRAGSIRAAAEALNVAASAVSRQVADQDFRLNVRLETGSIELQRRFVQARMGVAYLPAFAAAVELKAKQVVAVPLADALLSQATTHLLVRAGRRLPEAVERIASRLAEGLSAFHAV</sequence>
<evidence type="ECO:0000256" key="2">
    <source>
        <dbReference type="ARBA" id="ARBA00023015"/>
    </source>
</evidence>
<dbReference type="EMBL" id="JAAEDM010000007">
    <property type="protein sequence ID" value="MBR0670472.1"/>
    <property type="molecule type" value="Genomic_DNA"/>
</dbReference>
<evidence type="ECO:0000256" key="1">
    <source>
        <dbReference type="ARBA" id="ARBA00009437"/>
    </source>
</evidence>
<dbReference type="PANTHER" id="PTHR30126:SF91">
    <property type="entry name" value="LYSR FAMILY TRANSCRIPTIONAL REGULATOR"/>
    <property type="match status" value="1"/>
</dbReference>
<reference evidence="6" key="2">
    <citation type="journal article" date="2021" name="Syst. Appl. Microbiol.">
        <title>Roseomonas hellenica sp. nov., isolated from roots of wild-growing Alkanna tinctoria.</title>
        <authorList>
            <person name="Rat A."/>
            <person name="Naranjo H.D."/>
            <person name="Lebbe L."/>
            <person name="Cnockaert M."/>
            <person name="Krigas N."/>
            <person name="Grigoriadou K."/>
            <person name="Maloupa E."/>
            <person name="Willems A."/>
        </authorList>
    </citation>
    <scope>NUCLEOTIDE SEQUENCE</scope>
    <source>
        <strain evidence="6">LMG 31231</strain>
    </source>
</reference>
<evidence type="ECO:0000313" key="6">
    <source>
        <dbReference type="EMBL" id="MBR0670472.1"/>
    </source>
</evidence>
<keyword evidence="7" id="KW-1185">Reference proteome</keyword>
<accession>A0A9X9WTJ3</accession>
<gene>
    <name evidence="6" type="ORF">GXW76_04750</name>
</gene>
<dbReference type="RefSeq" id="WP_246513918.1">
    <property type="nucleotide sequence ID" value="NZ_JAAEDM010000007.1"/>
</dbReference>
<comment type="caution">
    <text evidence="6">The sequence shown here is derived from an EMBL/GenBank/DDBJ whole genome shotgun (WGS) entry which is preliminary data.</text>
</comment>
<dbReference type="InterPro" id="IPR000847">
    <property type="entry name" value="LysR_HTH_N"/>
</dbReference>
<evidence type="ECO:0000256" key="3">
    <source>
        <dbReference type="ARBA" id="ARBA00023125"/>
    </source>
</evidence>
<organism evidence="6 7">
    <name type="scientific">Neoroseomonas soli</name>
    <dbReference type="NCBI Taxonomy" id="1081025"/>
    <lineage>
        <taxon>Bacteria</taxon>
        <taxon>Pseudomonadati</taxon>
        <taxon>Pseudomonadota</taxon>
        <taxon>Alphaproteobacteria</taxon>
        <taxon>Acetobacterales</taxon>
        <taxon>Acetobacteraceae</taxon>
        <taxon>Neoroseomonas</taxon>
    </lineage>
</organism>
<dbReference type="PANTHER" id="PTHR30126">
    <property type="entry name" value="HTH-TYPE TRANSCRIPTIONAL REGULATOR"/>
    <property type="match status" value="1"/>
</dbReference>
<reference evidence="6" key="1">
    <citation type="submission" date="2020-01" db="EMBL/GenBank/DDBJ databases">
        <authorList>
            <person name="Rat A."/>
        </authorList>
    </citation>
    <scope>NUCLEOTIDE SEQUENCE</scope>
    <source>
        <strain evidence="6">LMG 31231</strain>
    </source>
</reference>
<evidence type="ECO:0000313" key="7">
    <source>
        <dbReference type="Proteomes" id="UP001138751"/>
    </source>
</evidence>
<dbReference type="InterPro" id="IPR036388">
    <property type="entry name" value="WH-like_DNA-bd_sf"/>
</dbReference>
<name>A0A9X9WTJ3_9PROT</name>
<evidence type="ECO:0000259" key="5">
    <source>
        <dbReference type="PROSITE" id="PS50931"/>
    </source>
</evidence>
<dbReference type="PROSITE" id="PS50931">
    <property type="entry name" value="HTH_LYSR"/>
    <property type="match status" value="1"/>
</dbReference>
<dbReference type="SUPFAM" id="SSF53850">
    <property type="entry name" value="Periplasmic binding protein-like II"/>
    <property type="match status" value="1"/>
</dbReference>
<dbReference type="Proteomes" id="UP001138751">
    <property type="component" value="Unassembled WGS sequence"/>
</dbReference>
<keyword evidence="4" id="KW-0804">Transcription</keyword>
<feature type="domain" description="HTH lysR-type" evidence="5">
    <location>
        <begin position="2"/>
        <end position="39"/>
    </location>
</feature>